<comment type="caution">
    <text evidence="10">The sequence shown here is derived from an EMBL/GenBank/DDBJ whole genome shotgun (WGS) entry which is preliminary data.</text>
</comment>
<comment type="catalytic activity">
    <reaction evidence="5">
        <text>L-threonyl-[protein] + ATP = O-phospho-L-threonyl-[protein] + ADP + H(+)</text>
        <dbReference type="Rhea" id="RHEA:46608"/>
        <dbReference type="Rhea" id="RHEA-COMP:11060"/>
        <dbReference type="Rhea" id="RHEA-COMP:11605"/>
        <dbReference type="ChEBI" id="CHEBI:15378"/>
        <dbReference type="ChEBI" id="CHEBI:30013"/>
        <dbReference type="ChEBI" id="CHEBI:30616"/>
        <dbReference type="ChEBI" id="CHEBI:61977"/>
        <dbReference type="ChEBI" id="CHEBI:456216"/>
        <dbReference type="EC" id="2.7.11.1"/>
    </reaction>
</comment>
<feature type="binding site" evidence="7">
    <location>
        <position position="339"/>
    </location>
    <ligand>
        <name>ATP</name>
        <dbReference type="ChEBI" id="CHEBI:30616"/>
    </ligand>
</feature>
<dbReference type="PROSITE" id="PS00107">
    <property type="entry name" value="PROTEIN_KINASE_ATP"/>
    <property type="match status" value="1"/>
</dbReference>
<dbReference type="InterPro" id="IPR017441">
    <property type="entry name" value="Protein_kinase_ATP_BS"/>
</dbReference>
<dbReference type="Pfam" id="PF00069">
    <property type="entry name" value="Pkinase"/>
    <property type="match status" value="1"/>
</dbReference>
<dbReference type="FunFam" id="3.30.200.20:FF:000034">
    <property type="entry name" value="Kinase suppressor of Ras 1"/>
    <property type="match status" value="1"/>
</dbReference>
<name>A0AAV2ICB4_LYMST</name>
<evidence type="ECO:0000256" key="6">
    <source>
        <dbReference type="ARBA" id="ARBA00048679"/>
    </source>
</evidence>
<proteinExistence type="predicted"/>
<keyword evidence="3" id="KW-0418">Kinase</keyword>
<evidence type="ECO:0000256" key="1">
    <source>
        <dbReference type="ARBA" id="ARBA00022679"/>
    </source>
</evidence>
<dbReference type="InterPro" id="IPR000719">
    <property type="entry name" value="Prot_kinase_dom"/>
</dbReference>
<dbReference type="PROSITE" id="PS00108">
    <property type="entry name" value="PROTEIN_KINASE_ST"/>
    <property type="match status" value="1"/>
</dbReference>
<dbReference type="GO" id="GO:0005524">
    <property type="term" value="F:ATP binding"/>
    <property type="evidence" value="ECO:0007669"/>
    <property type="project" value="UniProtKB-UniRule"/>
</dbReference>
<keyword evidence="4 7" id="KW-0067">ATP-binding</keyword>
<evidence type="ECO:0000259" key="9">
    <source>
        <dbReference type="PROSITE" id="PS50011"/>
    </source>
</evidence>
<evidence type="ECO:0000256" key="3">
    <source>
        <dbReference type="ARBA" id="ARBA00022777"/>
    </source>
</evidence>
<dbReference type="CDD" id="cd13999">
    <property type="entry name" value="STKc_MAP3K-like"/>
    <property type="match status" value="1"/>
</dbReference>
<dbReference type="GO" id="GO:0004674">
    <property type="term" value="F:protein serine/threonine kinase activity"/>
    <property type="evidence" value="ECO:0007669"/>
    <property type="project" value="UniProtKB-EC"/>
</dbReference>
<keyword evidence="1" id="KW-0808">Transferase</keyword>
<dbReference type="EMBL" id="CAXITT010000525">
    <property type="protein sequence ID" value="CAL1543105.1"/>
    <property type="molecule type" value="Genomic_DNA"/>
</dbReference>
<evidence type="ECO:0000256" key="2">
    <source>
        <dbReference type="ARBA" id="ARBA00022741"/>
    </source>
</evidence>
<dbReference type="Proteomes" id="UP001497497">
    <property type="component" value="Unassembled WGS sequence"/>
</dbReference>
<organism evidence="10 11">
    <name type="scientific">Lymnaea stagnalis</name>
    <name type="common">Great pond snail</name>
    <name type="synonym">Helix stagnalis</name>
    <dbReference type="NCBI Taxonomy" id="6523"/>
    <lineage>
        <taxon>Eukaryota</taxon>
        <taxon>Metazoa</taxon>
        <taxon>Spiralia</taxon>
        <taxon>Lophotrochozoa</taxon>
        <taxon>Mollusca</taxon>
        <taxon>Gastropoda</taxon>
        <taxon>Heterobranchia</taxon>
        <taxon>Euthyneura</taxon>
        <taxon>Panpulmonata</taxon>
        <taxon>Hygrophila</taxon>
        <taxon>Lymnaeoidea</taxon>
        <taxon>Lymnaeidae</taxon>
        <taxon>Lymnaea</taxon>
    </lineage>
</organism>
<evidence type="ECO:0000313" key="10">
    <source>
        <dbReference type="EMBL" id="CAL1543105.1"/>
    </source>
</evidence>
<dbReference type="InterPro" id="IPR051681">
    <property type="entry name" value="Ser/Thr_Kinases-Pseudokinases"/>
</dbReference>
<dbReference type="SMART" id="SM00220">
    <property type="entry name" value="S_TKc"/>
    <property type="match status" value="1"/>
</dbReference>
<evidence type="ECO:0000256" key="5">
    <source>
        <dbReference type="ARBA" id="ARBA00047899"/>
    </source>
</evidence>
<evidence type="ECO:0000256" key="8">
    <source>
        <dbReference type="SAM" id="MobiDB-lite"/>
    </source>
</evidence>
<evidence type="ECO:0000256" key="4">
    <source>
        <dbReference type="ARBA" id="ARBA00022840"/>
    </source>
</evidence>
<dbReference type="SUPFAM" id="SSF56112">
    <property type="entry name" value="Protein kinase-like (PK-like)"/>
    <property type="match status" value="1"/>
</dbReference>
<feature type="compositionally biased region" description="Low complexity" evidence="8">
    <location>
        <begin position="27"/>
        <end position="43"/>
    </location>
</feature>
<keyword evidence="2 7" id="KW-0547">Nucleotide-binding</keyword>
<dbReference type="InterPro" id="IPR008271">
    <property type="entry name" value="Ser/Thr_kinase_AS"/>
</dbReference>
<feature type="compositionally biased region" description="Low complexity" evidence="8">
    <location>
        <begin position="149"/>
        <end position="163"/>
    </location>
</feature>
<dbReference type="AlphaFoldDB" id="A0AAV2ICB4"/>
<comment type="catalytic activity">
    <reaction evidence="6">
        <text>L-seryl-[protein] + ATP = O-phospho-L-seryl-[protein] + ADP + H(+)</text>
        <dbReference type="Rhea" id="RHEA:17989"/>
        <dbReference type="Rhea" id="RHEA-COMP:9863"/>
        <dbReference type="Rhea" id="RHEA-COMP:11604"/>
        <dbReference type="ChEBI" id="CHEBI:15378"/>
        <dbReference type="ChEBI" id="CHEBI:29999"/>
        <dbReference type="ChEBI" id="CHEBI:30616"/>
        <dbReference type="ChEBI" id="CHEBI:83421"/>
        <dbReference type="ChEBI" id="CHEBI:456216"/>
        <dbReference type="EC" id="2.7.11.1"/>
    </reaction>
</comment>
<feature type="domain" description="Protein kinase" evidence="9">
    <location>
        <begin position="310"/>
        <end position="585"/>
    </location>
</feature>
<gene>
    <name evidence="10" type="ORF">GSLYS_00016639001</name>
</gene>
<feature type="region of interest" description="Disordered" evidence="8">
    <location>
        <begin position="144"/>
        <end position="172"/>
    </location>
</feature>
<dbReference type="PANTHER" id="PTHR44329">
    <property type="entry name" value="SERINE/THREONINE-PROTEIN KINASE TNNI3K-RELATED"/>
    <property type="match status" value="1"/>
</dbReference>
<evidence type="ECO:0000313" key="11">
    <source>
        <dbReference type="Proteomes" id="UP001497497"/>
    </source>
</evidence>
<keyword evidence="11" id="KW-1185">Reference proteome</keyword>
<protein>
    <recommendedName>
        <fullName evidence="9">Protein kinase domain-containing protein</fullName>
    </recommendedName>
</protein>
<dbReference type="Gene3D" id="1.10.510.10">
    <property type="entry name" value="Transferase(Phosphotransferase) domain 1"/>
    <property type="match status" value="1"/>
</dbReference>
<dbReference type="PROSITE" id="PS50011">
    <property type="entry name" value="PROTEIN_KINASE_DOM"/>
    <property type="match status" value="1"/>
</dbReference>
<dbReference type="InterPro" id="IPR011009">
    <property type="entry name" value="Kinase-like_dom_sf"/>
</dbReference>
<reference evidence="10 11" key="1">
    <citation type="submission" date="2024-04" db="EMBL/GenBank/DDBJ databases">
        <authorList>
            <consortium name="Genoscope - CEA"/>
            <person name="William W."/>
        </authorList>
    </citation>
    <scope>NUCLEOTIDE SEQUENCE [LARGE SCALE GENOMIC DNA]</scope>
</reference>
<dbReference type="PANTHER" id="PTHR44329:SF288">
    <property type="entry name" value="MITOGEN-ACTIVATED PROTEIN KINASE KINASE KINASE 20"/>
    <property type="match status" value="1"/>
</dbReference>
<feature type="region of interest" description="Disordered" evidence="8">
    <location>
        <begin position="1"/>
        <end position="89"/>
    </location>
</feature>
<sequence length="589" mass="65643">MSKRYVDNAMNRSLGRVGMPHGTAVHSRSSSNSSSSSGSSSSSKTYVDNPLNRSLGRVGMEHGTAVHSRSSSGTSSPNTYVDNPLNRSLGRVGMEHGTAVHSRANDTLTLKFDGLTIADCSVKVYKDNALNRKLGRVGLPLGSVKHSRQSSAPGPAGATAQPTIPNPNSGRVYVDNSYNRKHNRVGKPLGSMPIPAKERVYKNTPRSRQLGRVGLPWGTYEHKKRPQNALLKKLMALQEDDDIPDDIVNDYETSAVVQDMIDHYLEMRNRERYLRNRLEVDDTASWHPHEHTSRLIKDKYKGNVIDYGELKIADKIGHGGFGDVFTAEWLEDELVAVKKLRVQRVSKKRLEQFEDEINVYCQLEHENIVRFLGASIVPPNLAIVMEYMDMSLYDALHLLQVDFTNDDKINITRHVANGMAYLHDNDIAHCDLKTQNVLLNNVPGNDSTDDKQPVLAKITDFGLSKIKSDGETNTSSPATRHVGTPLYSAPEVLRGELLNTDALMKADVYSLGLVILELVTEETAFEDLTLRQLEVQVGEKGLKPDSSRDLTIDPRFLRELEQCWHSDPNKRPSSKTFSLFAETFLGDLN</sequence>
<dbReference type="Gene3D" id="3.30.200.20">
    <property type="entry name" value="Phosphorylase Kinase, domain 1"/>
    <property type="match status" value="1"/>
</dbReference>
<evidence type="ECO:0000256" key="7">
    <source>
        <dbReference type="PROSITE-ProRule" id="PRU10141"/>
    </source>
</evidence>
<accession>A0AAV2ICB4</accession>